<evidence type="ECO:0000313" key="3">
    <source>
        <dbReference type="Proteomes" id="UP000018721"/>
    </source>
</evidence>
<comment type="caution">
    <text evidence="2">The sequence shown here is derived from an EMBL/GenBank/DDBJ whole genome shotgun (WGS) entry which is preliminary data.</text>
</comment>
<organism evidence="2 3">
    <name type="scientific">Phytophthora nicotianae P1569</name>
    <dbReference type="NCBI Taxonomy" id="1317065"/>
    <lineage>
        <taxon>Eukaryota</taxon>
        <taxon>Sar</taxon>
        <taxon>Stramenopiles</taxon>
        <taxon>Oomycota</taxon>
        <taxon>Peronosporomycetes</taxon>
        <taxon>Peronosporales</taxon>
        <taxon>Peronosporaceae</taxon>
        <taxon>Phytophthora</taxon>
    </lineage>
</organism>
<evidence type="ECO:0000313" key="2">
    <source>
        <dbReference type="EMBL" id="ETI50568.1"/>
    </source>
</evidence>
<accession>V9FIF8</accession>
<sequence>MKGLILLVVTIGAALVELFTNGLETKDTHLRRLSDDEQSTRLSELVVPDDAEAVIDESHTWWQDDADEALATEDAAAAGEVVVIASQDHAYGQVAEPGEVAGIDSLAVVSDLVASPSRRSSG</sequence>
<keyword evidence="3" id="KW-1185">Reference proteome</keyword>
<dbReference type="AlphaFoldDB" id="V9FIF8"/>
<gene>
    <name evidence="2" type="ORF">F443_05920</name>
</gene>
<evidence type="ECO:0000256" key="1">
    <source>
        <dbReference type="SAM" id="SignalP"/>
    </source>
</evidence>
<feature type="chain" id="PRO_5004775322" description="RxLR effector protein" evidence="1">
    <location>
        <begin position="19"/>
        <end position="122"/>
    </location>
</feature>
<name>V9FIF8_PHYNI</name>
<evidence type="ECO:0008006" key="4">
    <source>
        <dbReference type="Google" id="ProtNLM"/>
    </source>
</evidence>
<dbReference type="EMBL" id="ANIZ01001007">
    <property type="protein sequence ID" value="ETI50568.1"/>
    <property type="molecule type" value="Genomic_DNA"/>
</dbReference>
<dbReference type="Proteomes" id="UP000018721">
    <property type="component" value="Unassembled WGS sequence"/>
</dbReference>
<proteinExistence type="predicted"/>
<reference evidence="2 3" key="1">
    <citation type="submission" date="2013-11" db="EMBL/GenBank/DDBJ databases">
        <title>The Genome Sequence of Phytophthora parasitica P1569.</title>
        <authorList>
            <consortium name="The Broad Institute Genomics Platform"/>
            <person name="Russ C."/>
            <person name="Tyler B."/>
            <person name="Panabieres F."/>
            <person name="Shan W."/>
            <person name="Tripathy S."/>
            <person name="Grunwald N."/>
            <person name="Machado M."/>
            <person name="Johnson C.S."/>
            <person name="Arredondo F."/>
            <person name="Hong C."/>
            <person name="Coffey M."/>
            <person name="Young S.K."/>
            <person name="Zeng Q."/>
            <person name="Gargeya S."/>
            <person name="Fitzgerald M."/>
            <person name="Abouelleil A."/>
            <person name="Alvarado L."/>
            <person name="Chapman S.B."/>
            <person name="Gainer-Dewar J."/>
            <person name="Goldberg J."/>
            <person name="Griggs A."/>
            <person name="Gujja S."/>
            <person name="Hansen M."/>
            <person name="Howarth C."/>
            <person name="Imamovic A."/>
            <person name="Ireland A."/>
            <person name="Larimer J."/>
            <person name="McCowan C."/>
            <person name="Murphy C."/>
            <person name="Pearson M."/>
            <person name="Poon T.W."/>
            <person name="Priest M."/>
            <person name="Roberts A."/>
            <person name="Saif S."/>
            <person name="Shea T."/>
            <person name="Sykes S."/>
            <person name="Wortman J."/>
            <person name="Nusbaum C."/>
            <person name="Birren B."/>
        </authorList>
    </citation>
    <scope>NUCLEOTIDE SEQUENCE [LARGE SCALE GENOMIC DNA]</scope>
    <source>
        <strain evidence="2 3">P1569</strain>
    </source>
</reference>
<keyword evidence="1" id="KW-0732">Signal</keyword>
<dbReference type="HOGENOM" id="CLU_2031262_0_0_1"/>
<feature type="signal peptide" evidence="1">
    <location>
        <begin position="1"/>
        <end position="18"/>
    </location>
</feature>
<protein>
    <recommendedName>
        <fullName evidence="4">RxLR effector protein</fullName>
    </recommendedName>
</protein>